<dbReference type="EMBL" id="BGZK01000322">
    <property type="protein sequence ID" value="GBP36702.1"/>
    <property type="molecule type" value="Genomic_DNA"/>
</dbReference>
<gene>
    <name evidence="1" type="ORF">EVAR_24704_1</name>
</gene>
<sequence>MVCRNFRPTEVPQPSEESCRTVMCHSWVKAANATMLQIVQIAQSIVDSNSVKQITKWDRSKRVKATCTEVYEDAQRIVKVANSEILRPLG</sequence>
<organism evidence="1 2">
    <name type="scientific">Eumeta variegata</name>
    <name type="common">Bagworm moth</name>
    <name type="synonym">Eumeta japonica</name>
    <dbReference type="NCBI Taxonomy" id="151549"/>
    <lineage>
        <taxon>Eukaryota</taxon>
        <taxon>Metazoa</taxon>
        <taxon>Ecdysozoa</taxon>
        <taxon>Arthropoda</taxon>
        <taxon>Hexapoda</taxon>
        <taxon>Insecta</taxon>
        <taxon>Pterygota</taxon>
        <taxon>Neoptera</taxon>
        <taxon>Endopterygota</taxon>
        <taxon>Lepidoptera</taxon>
        <taxon>Glossata</taxon>
        <taxon>Ditrysia</taxon>
        <taxon>Tineoidea</taxon>
        <taxon>Psychidae</taxon>
        <taxon>Oiketicinae</taxon>
        <taxon>Eumeta</taxon>
    </lineage>
</organism>
<dbReference type="AlphaFoldDB" id="A0A4C1VEM2"/>
<evidence type="ECO:0000313" key="1">
    <source>
        <dbReference type="EMBL" id="GBP36702.1"/>
    </source>
</evidence>
<keyword evidence="2" id="KW-1185">Reference proteome</keyword>
<comment type="caution">
    <text evidence="1">The sequence shown here is derived from an EMBL/GenBank/DDBJ whole genome shotgun (WGS) entry which is preliminary data.</text>
</comment>
<reference evidence="1 2" key="1">
    <citation type="journal article" date="2019" name="Commun. Biol.">
        <title>The bagworm genome reveals a unique fibroin gene that provides high tensile strength.</title>
        <authorList>
            <person name="Kono N."/>
            <person name="Nakamura H."/>
            <person name="Ohtoshi R."/>
            <person name="Tomita M."/>
            <person name="Numata K."/>
            <person name="Arakawa K."/>
        </authorList>
    </citation>
    <scope>NUCLEOTIDE SEQUENCE [LARGE SCALE GENOMIC DNA]</scope>
</reference>
<proteinExistence type="predicted"/>
<accession>A0A4C1VEM2</accession>
<dbReference type="Proteomes" id="UP000299102">
    <property type="component" value="Unassembled WGS sequence"/>
</dbReference>
<evidence type="ECO:0000313" key="2">
    <source>
        <dbReference type="Proteomes" id="UP000299102"/>
    </source>
</evidence>
<protein>
    <submittedName>
        <fullName evidence="1">Uncharacterized protein</fullName>
    </submittedName>
</protein>
<name>A0A4C1VEM2_EUMVA</name>